<dbReference type="EMBL" id="AP035787">
    <property type="protein sequence ID" value="BFO76900.1"/>
    <property type="molecule type" value="Genomic_DNA"/>
</dbReference>
<evidence type="ECO:0000256" key="4">
    <source>
        <dbReference type="ARBA" id="ARBA00022989"/>
    </source>
</evidence>
<dbReference type="InterPro" id="IPR050833">
    <property type="entry name" value="Poly_Biosynth_Transport"/>
</dbReference>
<feature type="transmembrane region" description="Helical" evidence="6">
    <location>
        <begin position="31"/>
        <end position="49"/>
    </location>
</feature>
<gene>
    <name evidence="7" type="ORF">GTC17259_19500</name>
</gene>
<name>A0AB33J4X7_9BACT</name>
<keyword evidence="5 6" id="KW-0472">Membrane</keyword>
<feature type="transmembrane region" description="Helical" evidence="6">
    <location>
        <begin position="449"/>
        <end position="473"/>
    </location>
</feature>
<feature type="transmembrane region" description="Helical" evidence="6">
    <location>
        <begin position="365"/>
        <end position="382"/>
    </location>
</feature>
<feature type="transmembrane region" description="Helical" evidence="6">
    <location>
        <begin position="332"/>
        <end position="353"/>
    </location>
</feature>
<dbReference type="PANTHER" id="PTHR30250:SF26">
    <property type="entry name" value="PSMA PROTEIN"/>
    <property type="match status" value="1"/>
</dbReference>
<evidence type="ECO:0000256" key="6">
    <source>
        <dbReference type="SAM" id="Phobius"/>
    </source>
</evidence>
<accession>A0AB33J4X7</accession>
<keyword evidence="3 6" id="KW-0812">Transmembrane</keyword>
<feature type="transmembrane region" description="Helical" evidence="6">
    <location>
        <begin position="172"/>
        <end position="194"/>
    </location>
</feature>
<feature type="transmembrane region" description="Helical" evidence="6">
    <location>
        <begin position="292"/>
        <end position="312"/>
    </location>
</feature>
<dbReference type="GO" id="GO:0005886">
    <property type="term" value="C:plasma membrane"/>
    <property type="evidence" value="ECO:0007669"/>
    <property type="project" value="UniProtKB-SubCell"/>
</dbReference>
<organism evidence="7">
    <name type="scientific">Prevotella sp. GTC17259</name>
    <dbReference type="NCBI Taxonomy" id="3236795"/>
    <lineage>
        <taxon>Bacteria</taxon>
        <taxon>Pseudomonadati</taxon>
        <taxon>Bacteroidota</taxon>
        <taxon>Bacteroidia</taxon>
        <taxon>Bacteroidales</taxon>
        <taxon>Prevotellaceae</taxon>
        <taxon>Prevotella</taxon>
    </lineage>
</organism>
<proteinExistence type="predicted"/>
<feature type="transmembrane region" description="Helical" evidence="6">
    <location>
        <begin position="70"/>
        <end position="91"/>
    </location>
</feature>
<comment type="subcellular location">
    <subcellularLocation>
        <location evidence="1">Cell membrane</location>
        <topology evidence="1">Multi-pass membrane protein</topology>
    </subcellularLocation>
</comment>
<dbReference type="PANTHER" id="PTHR30250">
    <property type="entry name" value="PST FAMILY PREDICTED COLANIC ACID TRANSPORTER"/>
    <property type="match status" value="1"/>
</dbReference>
<dbReference type="AlphaFoldDB" id="A0AB33J4X7"/>
<keyword evidence="4 6" id="KW-1133">Transmembrane helix</keyword>
<keyword evidence="2" id="KW-1003">Cell membrane</keyword>
<evidence type="ECO:0000256" key="2">
    <source>
        <dbReference type="ARBA" id="ARBA00022475"/>
    </source>
</evidence>
<evidence type="ECO:0000256" key="1">
    <source>
        <dbReference type="ARBA" id="ARBA00004651"/>
    </source>
</evidence>
<feature type="transmembrane region" description="Helical" evidence="6">
    <location>
        <begin position="145"/>
        <end position="166"/>
    </location>
</feature>
<feature type="transmembrane region" description="Helical" evidence="6">
    <location>
        <begin position="388"/>
        <end position="409"/>
    </location>
</feature>
<evidence type="ECO:0000256" key="3">
    <source>
        <dbReference type="ARBA" id="ARBA00022692"/>
    </source>
</evidence>
<feature type="transmembrane region" description="Helical" evidence="6">
    <location>
        <begin position="111"/>
        <end position="133"/>
    </location>
</feature>
<feature type="transmembrane region" description="Helical" evidence="6">
    <location>
        <begin position="421"/>
        <end position="443"/>
    </location>
</feature>
<sequence length="498" mass="56811">MLYIRMFVMMAVTLFTSRIVLQVLGAEDYGIYNIIGGVVVLFSFLNTALTQATQRFLNFTLGKNDNKATHTVFCMSINAYILLAILFLIGAETVGLWFVDTQLNIPSHRMGAALWVYHFSVITFIINLIRVPYNASIIAYEQMDFFAYLSLLEVSLKLIIVYLLWISPWDKLIVYAFMYTLVTLLITILYKIYCNHHFDITHYRVIWDKGLFKKLFSFSGWSLFGSLANLGANQGLNILVNIFYGVTVNAAMGIANQVSGAVTQFFSNFQTAFSPQIVKDYAAGEYEKLNKLIFSSAKFSFYLMFVISLPLILEMENVLDIWLVDVPPYTAIFTDLILVFMMLEALSGPLWMYVQATGQIRNYQILMSALIALNLPIVFIVLKIGWPVYWVWIIRILVDILVIVVRCIYVKRKFAFPSERFVYMVFLPVLLVTILSLPLPILAKNIISGYWTGIIATTCISVVVSPIVIYAVGMNSYEKDFIRKTVIAKLARNERENS</sequence>
<reference evidence="7" key="1">
    <citation type="submission" date="2024-07" db="EMBL/GenBank/DDBJ databases">
        <title>Complete genome sequence of Prevotella sp. YM-2024 GTC17259.</title>
        <authorList>
            <person name="Hayashi M."/>
            <person name="Muto Y."/>
            <person name="Tanaka K."/>
            <person name="Niwa H."/>
        </authorList>
    </citation>
    <scope>NUCLEOTIDE SEQUENCE</scope>
    <source>
        <strain evidence="7">GTC17259</strain>
    </source>
</reference>
<feature type="transmembrane region" description="Helical" evidence="6">
    <location>
        <begin position="7"/>
        <end position="25"/>
    </location>
</feature>
<evidence type="ECO:0000313" key="7">
    <source>
        <dbReference type="EMBL" id="BFO76900.1"/>
    </source>
</evidence>
<evidence type="ECO:0000256" key="5">
    <source>
        <dbReference type="ARBA" id="ARBA00023136"/>
    </source>
</evidence>
<protein>
    <submittedName>
        <fullName evidence="7">Oligosaccharide flippase family protein</fullName>
    </submittedName>
</protein>